<keyword evidence="1" id="KW-0472">Membrane</keyword>
<dbReference type="EMBL" id="JACIDY010000002">
    <property type="protein sequence ID" value="MBB3939557.1"/>
    <property type="molecule type" value="Genomic_DNA"/>
</dbReference>
<reference evidence="3 4" key="1">
    <citation type="submission" date="2020-08" db="EMBL/GenBank/DDBJ databases">
        <title>Genomic Encyclopedia of Type Strains, Phase IV (KMG-IV): sequencing the most valuable type-strain genomes for metagenomic binning, comparative biology and taxonomic classification.</title>
        <authorList>
            <person name="Goeker M."/>
        </authorList>
    </citation>
    <scope>NUCLEOTIDE SEQUENCE [LARGE SCALE GENOMIC DNA]</scope>
    <source>
        <strain evidence="3 4">DSM 27568</strain>
    </source>
</reference>
<evidence type="ECO:0000313" key="4">
    <source>
        <dbReference type="Proteomes" id="UP000561459"/>
    </source>
</evidence>
<organism evidence="3 4">
    <name type="scientific">Novosphingobium fluoreni</name>
    <dbReference type="NCBI Taxonomy" id="1391222"/>
    <lineage>
        <taxon>Bacteria</taxon>
        <taxon>Pseudomonadati</taxon>
        <taxon>Pseudomonadota</taxon>
        <taxon>Alphaproteobacteria</taxon>
        <taxon>Sphingomonadales</taxon>
        <taxon>Sphingomonadaceae</taxon>
        <taxon>Novosphingobium</taxon>
    </lineage>
</organism>
<feature type="domain" description="TPM" evidence="2">
    <location>
        <begin position="139"/>
        <end position="204"/>
    </location>
</feature>
<feature type="transmembrane region" description="Helical" evidence="1">
    <location>
        <begin position="87"/>
        <end position="115"/>
    </location>
</feature>
<dbReference type="Gene3D" id="3.10.310.50">
    <property type="match status" value="1"/>
</dbReference>
<keyword evidence="1" id="KW-1133">Transmembrane helix</keyword>
<dbReference type="Proteomes" id="UP000561459">
    <property type="component" value="Unassembled WGS sequence"/>
</dbReference>
<dbReference type="RefSeq" id="WP_183616272.1">
    <property type="nucleotide sequence ID" value="NZ_JACIDY010000002.1"/>
</dbReference>
<keyword evidence="4" id="KW-1185">Reference proteome</keyword>
<sequence>MTGRSTLSEADRQRVSDAVARAESNTAGEIVTVLADRSDGYTDVVLAWAAAVAFIALVALAVAPQFYLSLFEALSGGWVHDWTVRELFTIALAVATAKFAAMVLLQLIPALRFFLIPGPIKAKRVHERALRAFRIGAEQRTTGRTGILIYLSMREHRAEILADAAIASKVEASVWADALDALLQRVKQGDVAGGMCAAVEQVGTVLSLHFPRQDDDVNELPDRLIEV</sequence>
<evidence type="ECO:0000313" key="3">
    <source>
        <dbReference type="EMBL" id="MBB3939557.1"/>
    </source>
</evidence>
<accession>A0A7W6FYV6</accession>
<protein>
    <submittedName>
        <fullName evidence="3">Putative membrane protein</fullName>
    </submittedName>
</protein>
<dbReference type="InterPro" id="IPR007621">
    <property type="entry name" value="TPM_dom"/>
</dbReference>
<proteinExistence type="predicted"/>
<name>A0A7W6FYV6_9SPHN</name>
<evidence type="ECO:0000259" key="2">
    <source>
        <dbReference type="Pfam" id="PF04536"/>
    </source>
</evidence>
<dbReference type="PANTHER" id="PTHR30373:SF8">
    <property type="entry name" value="BLL7265 PROTEIN"/>
    <property type="match status" value="1"/>
</dbReference>
<keyword evidence="1" id="KW-0812">Transmembrane</keyword>
<feature type="transmembrane region" description="Helical" evidence="1">
    <location>
        <begin position="45"/>
        <end position="67"/>
    </location>
</feature>
<gene>
    <name evidence="3" type="ORF">GGR39_001197</name>
</gene>
<dbReference type="PANTHER" id="PTHR30373">
    <property type="entry name" value="UPF0603 PROTEIN YGCG"/>
    <property type="match status" value="1"/>
</dbReference>
<dbReference type="Pfam" id="PF04536">
    <property type="entry name" value="TPM_phosphatase"/>
    <property type="match status" value="1"/>
</dbReference>
<dbReference type="AlphaFoldDB" id="A0A7W6FYV6"/>
<comment type="caution">
    <text evidence="3">The sequence shown here is derived from an EMBL/GenBank/DDBJ whole genome shotgun (WGS) entry which is preliminary data.</text>
</comment>
<evidence type="ECO:0000256" key="1">
    <source>
        <dbReference type="SAM" id="Phobius"/>
    </source>
</evidence>